<gene>
    <name evidence="2" type="ORF">CPAR01_01261</name>
</gene>
<proteinExistence type="predicted"/>
<evidence type="ECO:0008006" key="4">
    <source>
        <dbReference type="Google" id="ProtNLM"/>
    </source>
</evidence>
<feature type="signal peptide" evidence="1">
    <location>
        <begin position="1"/>
        <end position="27"/>
    </location>
</feature>
<keyword evidence="3" id="KW-1185">Reference proteome</keyword>
<name>A0ABQ9T683_9PEZI</name>
<dbReference type="EMBL" id="MOPA01000001">
    <property type="protein sequence ID" value="KAK1547294.1"/>
    <property type="molecule type" value="Genomic_DNA"/>
</dbReference>
<keyword evidence="1" id="KW-0732">Signal</keyword>
<dbReference type="GeneID" id="85369449"/>
<dbReference type="Proteomes" id="UP001241169">
    <property type="component" value="Unassembled WGS sequence"/>
</dbReference>
<dbReference type="RefSeq" id="XP_060356407.1">
    <property type="nucleotide sequence ID" value="XM_060485550.1"/>
</dbReference>
<protein>
    <recommendedName>
        <fullName evidence="4">Secreted protein</fullName>
    </recommendedName>
</protein>
<evidence type="ECO:0000256" key="1">
    <source>
        <dbReference type="SAM" id="SignalP"/>
    </source>
</evidence>
<evidence type="ECO:0000313" key="2">
    <source>
        <dbReference type="EMBL" id="KAK1547294.1"/>
    </source>
</evidence>
<accession>A0ABQ9T683</accession>
<reference evidence="2 3" key="1">
    <citation type="submission" date="2016-10" db="EMBL/GenBank/DDBJ databases">
        <title>The genome sequence of Colletotrichum fioriniae PJ7.</title>
        <authorList>
            <person name="Baroncelli R."/>
        </authorList>
    </citation>
    <scope>NUCLEOTIDE SEQUENCE [LARGE SCALE GENOMIC DNA]</scope>
    <source>
        <strain evidence="2 3">IMI 384185</strain>
    </source>
</reference>
<comment type="caution">
    <text evidence="2">The sequence shown here is derived from an EMBL/GenBank/DDBJ whole genome shotgun (WGS) entry which is preliminary data.</text>
</comment>
<sequence>MLRGSDSLSSSTMLSLALSLVLFPTRPTPVTHLGAVRRPHGKRQRRDRANHSTAYGVHWTSFWETGRRPAPVSCNIATDTAYWAGLGCICECDCHVIGTAAAALLLLYRVCRYV</sequence>
<evidence type="ECO:0000313" key="3">
    <source>
        <dbReference type="Proteomes" id="UP001241169"/>
    </source>
</evidence>
<feature type="chain" id="PRO_5045750531" description="Secreted protein" evidence="1">
    <location>
        <begin position="28"/>
        <end position="114"/>
    </location>
</feature>
<organism evidence="2 3">
    <name type="scientific">Colletotrichum paranaense</name>
    <dbReference type="NCBI Taxonomy" id="1914294"/>
    <lineage>
        <taxon>Eukaryota</taxon>
        <taxon>Fungi</taxon>
        <taxon>Dikarya</taxon>
        <taxon>Ascomycota</taxon>
        <taxon>Pezizomycotina</taxon>
        <taxon>Sordariomycetes</taxon>
        <taxon>Hypocreomycetidae</taxon>
        <taxon>Glomerellales</taxon>
        <taxon>Glomerellaceae</taxon>
        <taxon>Colletotrichum</taxon>
        <taxon>Colletotrichum acutatum species complex</taxon>
    </lineage>
</organism>